<evidence type="ECO:0000256" key="2">
    <source>
        <dbReference type="SAM" id="Phobius"/>
    </source>
</evidence>
<feature type="region of interest" description="Disordered" evidence="1">
    <location>
        <begin position="326"/>
        <end position="486"/>
    </location>
</feature>
<feature type="compositionally biased region" description="Low complexity" evidence="1">
    <location>
        <begin position="368"/>
        <end position="377"/>
    </location>
</feature>
<feature type="compositionally biased region" description="Gly residues" evidence="1">
    <location>
        <begin position="331"/>
        <end position="340"/>
    </location>
</feature>
<evidence type="ECO:0000256" key="1">
    <source>
        <dbReference type="SAM" id="MobiDB-lite"/>
    </source>
</evidence>
<keyword evidence="4" id="KW-1185">Reference proteome</keyword>
<dbReference type="Proteomes" id="UP001501358">
    <property type="component" value="Unassembled WGS sequence"/>
</dbReference>
<feature type="transmembrane region" description="Helical" evidence="2">
    <location>
        <begin position="129"/>
        <end position="151"/>
    </location>
</feature>
<feature type="transmembrane region" description="Helical" evidence="2">
    <location>
        <begin position="296"/>
        <end position="315"/>
    </location>
</feature>
<sequence>MPHVLVLKNGPRIAAGVVCALMALHPLVWMAADLGRSDLGTVWDSWTSYGTAPVSEGKPQFMVTTLVDLELGLLFMAATGLALARSRFAGAVAGAAAGLTLALRLPLVWTAFTREEPSETTFEYDSPIYAFAVLTTLFQLVLAAAAAATLATGFARRPVQQYDDEGLPVPVGPDPVEPEDVPARPTRTAGAVGAAVLGLVALLAAGGQVHLALTASFPYASQLLEVSDRAPALQSPYGWPVLVHLALFAATAFLAATGRPAARGLSMVAGGHMLLGAAVTAAVYSVHGFSAAGQSAVGILSLLLNLVGAVVLFVLMGRPGAPAWADPRAAGAGGPQGPGGRWQPASGAQQPGGWGVPQAQAHPGGWDAPQAQGYGYPAGPPQQAPQGGWGQQHRPQQQPRPQQVGWGAPHPQQQPQQQPGYGYPYPGPAPQGQGGPAGYGPPPGPQAGAPQVPEPRAGVEHLPTQAAGPAVPPQPARPPQQPPAAQ</sequence>
<name>A0ABP5Y4P3_9ACTN</name>
<evidence type="ECO:0000313" key="4">
    <source>
        <dbReference type="Proteomes" id="UP001501358"/>
    </source>
</evidence>
<organism evidence="3 4">
    <name type="scientific">Streptomyces thermolineatus</name>
    <dbReference type="NCBI Taxonomy" id="44033"/>
    <lineage>
        <taxon>Bacteria</taxon>
        <taxon>Bacillati</taxon>
        <taxon>Actinomycetota</taxon>
        <taxon>Actinomycetes</taxon>
        <taxon>Kitasatosporales</taxon>
        <taxon>Streptomycetaceae</taxon>
        <taxon>Streptomyces</taxon>
    </lineage>
</organism>
<feature type="transmembrane region" description="Helical" evidence="2">
    <location>
        <begin position="61"/>
        <end position="84"/>
    </location>
</feature>
<dbReference type="RefSeq" id="WP_344381514.1">
    <property type="nucleotide sequence ID" value="NZ_BAAATA010000002.1"/>
</dbReference>
<accession>A0ABP5Y4P3</accession>
<evidence type="ECO:0000313" key="3">
    <source>
        <dbReference type="EMBL" id="GAA2473140.1"/>
    </source>
</evidence>
<feature type="transmembrane region" description="Helical" evidence="2">
    <location>
        <begin position="237"/>
        <end position="257"/>
    </location>
</feature>
<feature type="transmembrane region" description="Helical" evidence="2">
    <location>
        <begin position="12"/>
        <end position="32"/>
    </location>
</feature>
<keyword evidence="2" id="KW-1133">Transmembrane helix</keyword>
<feature type="compositionally biased region" description="Low complexity" evidence="1">
    <location>
        <begin position="391"/>
        <end position="424"/>
    </location>
</feature>
<feature type="transmembrane region" description="Helical" evidence="2">
    <location>
        <begin position="194"/>
        <end position="217"/>
    </location>
</feature>
<feature type="compositionally biased region" description="Pro residues" evidence="1">
    <location>
        <begin position="470"/>
        <end position="486"/>
    </location>
</feature>
<comment type="caution">
    <text evidence="3">The sequence shown here is derived from an EMBL/GenBank/DDBJ whole genome shotgun (WGS) entry which is preliminary data.</text>
</comment>
<feature type="transmembrane region" description="Helical" evidence="2">
    <location>
        <begin position="91"/>
        <end position="109"/>
    </location>
</feature>
<keyword evidence="2" id="KW-0472">Membrane</keyword>
<gene>
    <name evidence="3" type="ORF">GCM10010406_06140</name>
</gene>
<proteinExistence type="predicted"/>
<feature type="transmembrane region" description="Helical" evidence="2">
    <location>
        <begin position="264"/>
        <end position="284"/>
    </location>
</feature>
<keyword evidence="2" id="KW-0812">Transmembrane</keyword>
<protein>
    <recommendedName>
        <fullName evidence="5">Integral membrane protein</fullName>
    </recommendedName>
</protein>
<dbReference type="EMBL" id="BAAATA010000002">
    <property type="protein sequence ID" value="GAA2473140.1"/>
    <property type="molecule type" value="Genomic_DNA"/>
</dbReference>
<evidence type="ECO:0008006" key="5">
    <source>
        <dbReference type="Google" id="ProtNLM"/>
    </source>
</evidence>
<reference evidence="4" key="1">
    <citation type="journal article" date="2019" name="Int. J. Syst. Evol. Microbiol.">
        <title>The Global Catalogue of Microorganisms (GCM) 10K type strain sequencing project: providing services to taxonomists for standard genome sequencing and annotation.</title>
        <authorList>
            <consortium name="The Broad Institute Genomics Platform"/>
            <consortium name="The Broad Institute Genome Sequencing Center for Infectious Disease"/>
            <person name="Wu L."/>
            <person name="Ma J."/>
        </authorList>
    </citation>
    <scope>NUCLEOTIDE SEQUENCE [LARGE SCALE GENOMIC DNA]</scope>
    <source>
        <strain evidence="4">JCM 6307</strain>
    </source>
</reference>